<gene>
    <name evidence="7" type="ORF">KP005_06960</name>
</gene>
<keyword evidence="2" id="KW-1003">Cell membrane</keyword>
<evidence type="ECO:0000256" key="5">
    <source>
        <dbReference type="ARBA" id="ARBA00023136"/>
    </source>
</evidence>
<feature type="transmembrane region" description="Helical" evidence="6">
    <location>
        <begin position="125"/>
        <end position="142"/>
    </location>
</feature>
<proteinExistence type="predicted"/>
<evidence type="ECO:0000256" key="2">
    <source>
        <dbReference type="ARBA" id="ARBA00022475"/>
    </source>
</evidence>
<dbReference type="EMBL" id="CP076724">
    <property type="protein sequence ID" value="QWV99015.1"/>
    <property type="molecule type" value="Genomic_DNA"/>
</dbReference>
<reference evidence="7 8" key="1">
    <citation type="submission" date="2021-06" db="EMBL/GenBank/DDBJ databases">
        <title>Gemonas diversity in paddy soil.</title>
        <authorList>
            <person name="Liu G."/>
        </authorList>
    </citation>
    <scope>NUCLEOTIDE SEQUENCE [LARGE SCALE GENOMIC DNA]</scope>
    <source>
        <strain evidence="7 8">RG29</strain>
    </source>
</reference>
<feature type="transmembrane region" description="Helical" evidence="6">
    <location>
        <begin position="154"/>
        <end position="176"/>
    </location>
</feature>
<organism evidence="7 8">
    <name type="scientific">Geomonas diazotrophica</name>
    <dbReference type="NCBI Taxonomy" id="2843197"/>
    <lineage>
        <taxon>Bacteria</taxon>
        <taxon>Pseudomonadati</taxon>
        <taxon>Thermodesulfobacteriota</taxon>
        <taxon>Desulfuromonadia</taxon>
        <taxon>Geobacterales</taxon>
        <taxon>Geobacteraceae</taxon>
        <taxon>Geomonas</taxon>
    </lineage>
</organism>
<feature type="transmembrane region" description="Helical" evidence="6">
    <location>
        <begin position="298"/>
        <end position="321"/>
    </location>
</feature>
<keyword evidence="3 6" id="KW-0812">Transmembrane</keyword>
<evidence type="ECO:0000256" key="1">
    <source>
        <dbReference type="ARBA" id="ARBA00004651"/>
    </source>
</evidence>
<evidence type="ECO:0000256" key="3">
    <source>
        <dbReference type="ARBA" id="ARBA00022692"/>
    </source>
</evidence>
<comment type="subcellular location">
    <subcellularLocation>
        <location evidence="1">Cell membrane</location>
        <topology evidence="1">Multi-pass membrane protein</topology>
    </subcellularLocation>
</comment>
<dbReference type="InterPro" id="IPR022791">
    <property type="entry name" value="L-PG_synthase/AglD"/>
</dbReference>
<evidence type="ECO:0000256" key="4">
    <source>
        <dbReference type="ARBA" id="ARBA00022989"/>
    </source>
</evidence>
<evidence type="ECO:0000256" key="6">
    <source>
        <dbReference type="SAM" id="Phobius"/>
    </source>
</evidence>
<accession>A0ABX8JUB6</accession>
<name>A0ABX8JUB6_9BACT</name>
<feature type="transmembrane region" description="Helical" evidence="6">
    <location>
        <begin position="246"/>
        <end position="267"/>
    </location>
</feature>
<feature type="transmembrane region" description="Helical" evidence="6">
    <location>
        <begin position="42"/>
        <end position="58"/>
    </location>
</feature>
<dbReference type="NCBIfam" id="TIGR00374">
    <property type="entry name" value="flippase-like domain"/>
    <property type="match status" value="1"/>
</dbReference>
<dbReference type="PANTHER" id="PTHR39087">
    <property type="entry name" value="UPF0104 MEMBRANE PROTEIN MJ1595"/>
    <property type="match status" value="1"/>
</dbReference>
<evidence type="ECO:0000313" key="7">
    <source>
        <dbReference type="EMBL" id="QWV99015.1"/>
    </source>
</evidence>
<evidence type="ECO:0000313" key="8">
    <source>
        <dbReference type="Proteomes" id="UP000683493"/>
    </source>
</evidence>
<keyword evidence="5 6" id="KW-0472">Membrane</keyword>
<keyword evidence="4 6" id="KW-1133">Transmembrane helix</keyword>
<dbReference type="Pfam" id="PF03706">
    <property type="entry name" value="LPG_synthase_TM"/>
    <property type="match status" value="1"/>
</dbReference>
<dbReference type="PANTHER" id="PTHR39087:SF2">
    <property type="entry name" value="UPF0104 MEMBRANE PROTEIN MJ1595"/>
    <property type="match status" value="1"/>
</dbReference>
<dbReference type="Proteomes" id="UP000683493">
    <property type="component" value="Chromosome"/>
</dbReference>
<sequence length="341" mass="37616">MFTGKLDKKLLLGLAISALCLFFLFRKIDFHKMAEAFAGLEYAYLVPALLLTFVSYYLRAVRWKFLLLPIKKTGMGNLFTSTLIGYMANNLLPARLGELVRAYSLGNKEGIGTSAVFASLVLERLCDGFTVLLVLLVTFFTIKLPAGMEGIQRGLVTGGYVTFALYLAVLTFLFLLRRHTEFTLGLIARLLRPVAPRLGEKMEAVLCSFISGIRLPGDVRGVVGILVSSLLVWFTAIWPVDLMLRAFGVFLPATASMFIMVFLVFAVMVPASPGFIGTYHLACVTALSAFQIGSERALSIAIVLHAMGFFPVTVAGLCCLWRDKLSIRNVENTSQEQLREQ</sequence>
<protein>
    <submittedName>
        <fullName evidence="7">Flippase-like domain-containing protein</fullName>
    </submittedName>
</protein>
<feature type="transmembrane region" description="Helical" evidence="6">
    <location>
        <begin position="221"/>
        <end position="240"/>
    </location>
</feature>
<keyword evidence="8" id="KW-1185">Reference proteome</keyword>